<evidence type="ECO:0000256" key="2">
    <source>
        <dbReference type="ARBA" id="ARBA00004123"/>
    </source>
</evidence>
<dbReference type="OrthoDB" id="445556at2759"/>
<gene>
    <name evidence="8" type="ORF">J8A68_001802</name>
</gene>
<comment type="function">
    <text evidence="1">Required for the first step of diphthamide biosynthesis, the transfer of 3-amino-3-carboxypropyl from S-adenosyl-L-methionine to a histidine residue. Diphthamide is a post-translational modification of histidine which occurs in elongation factor 2.</text>
</comment>
<dbReference type="SMART" id="SM00271">
    <property type="entry name" value="DnaJ"/>
    <property type="match status" value="1"/>
</dbReference>
<dbReference type="InterPro" id="IPR007872">
    <property type="entry name" value="DPH_MB_dom"/>
</dbReference>
<feature type="domain" description="J" evidence="6">
    <location>
        <begin position="4"/>
        <end position="68"/>
    </location>
</feature>
<evidence type="ECO:0000259" key="7">
    <source>
        <dbReference type="PROSITE" id="PS51074"/>
    </source>
</evidence>
<dbReference type="InterPro" id="IPR001623">
    <property type="entry name" value="DnaJ_domain"/>
</dbReference>
<dbReference type="PANTHER" id="PTHR21454">
    <property type="entry name" value="DPH3 HOMOLOG-RELATED"/>
    <property type="match status" value="1"/>
</dbReference>
<dbReference type="PROSITE" id="PS50076">
    <property type="entry name" value="DNAJ_2"/>
    <property type="match status" value="1"/>
</dbReference>
<dbReference type="RefSeq" id="XP_049264937.1">
    <property type="nucleotide sequence ID" value="XM_049405485.1"/>
</dbReference>
<evidence type="ECO:0000256" key="4">
    <source>
        <dbReference type="ARBA" id="ARBA00021797"/>
    </source>
</evidence>
<dbReference type="Pfam" id="PF00226">
    <property type="entry name" value="DnaJ"/>
    <property type="match status" value="1"/>
</dbReference>
<dbReference type="GO" id="GO:0005737">
    <property type="term" value="C:cytoplasm"/>
    <property type="evidence" value="ECO:0007669"/>
    <property type="project" value="UniProtKB-SubCell"/>
</dbReference>
<evidence type="ECO:0000256" key="1">
    <source>
        <dbReference type="ARBA" id="ARBA00003474"/>
    </source>
</evidence>
<dbReference type="InterPro" id="IPR044248">
    <property type="entry name" value="DPH3/4-like"/>
</dbReference>
<name>A0A8J5R1G3_9ASCO</name>
<dbReference type="GeneID" id="73468603"/>
<feature type="domain" description="DPH-type MB" evidence="7">
    <location>
        <begin position="83"/>
        <end position="151"/>
    </location>
</feature>
<comment type="subcellular location">
    <subcellularLocation>
        <location evidence="3">Cytoplasm</location>
    </subcellularLocation>
    <subcellularLocation>
        <location evidence="2">Nucleus</location>
    </subcellularLocation>
</comment>
<proteinExistence type="predicted"/>
<dbReference type="PANTHER" id="PTHR21454:SF46">
    <property type="entry name" value="DIPHTHAMIDE BIOSYNTHESIS PROTEIN 4"/>
    <property type="match status" value="1"/>
</dbReference>
<organism evidence="8 9">
    <name type="scientific">[Candida] subhashii</name>
    <dbReference type="NCBI Taxonomy" id="561895"/>
    <lineage>
        <taxon>Eukaryota</taxon>
        <taxon>Fungi</taxon>
        <taxon>Dikarya</taxon>
        <taxon>Ascomycota</taxon>
        <taxon>Saccharomycotina</taxon>
        <taxon>Pichiomycetes</taxon>
        <taxon>Debaryomycetaceae</taxon>
        <taxon>Spathaspora</taxon>
    </lineage>
</organism>
<dbReference type="PROSITE" id="PS51074">
    <property type="entry name" value="DPH_MB"/>
    <property type="match status" value="1"/>
</dbReference>
<comment type="caution">
    <text evidence="8">The sequence shown here is derived from an EMBL/GenBank/DDBJ whole genome shotgun (WGS) entry which is preliminary data.</text>
</comment>
<accession>A0A8J5R1G3</accession>
<protein>
    <recommendedName>
        <fullName evidence="4">Diphthamide biosynthesis protein 4</fullName>
    </recommendedName>
</protein>
<dbReference type="EMBL" id="JAGSYN010000067">
    <property type="protein sequence ID" value="KAG7664705.1"/>
    <property type="molecule type" value="Genomic_DNA"/>
</dbReference>
<evidence type="ECO:0000259" key="6">
    <source>
        <dbReference type="PROSITE" id="PS50076"/>
    </source>
</evidence>
<keyword evidence="9" id="KW-1185">Reference proteome</keyword>
<dbReference type="GO" id="GO:0017183">
    <property type="term" value="P:protein histidyl modification to diphthamide"/>
    <property type="evidence" value="ECO:0007669"/>
    <property type="project" value="UniProtKB-UniPathway"/>
</dbReference>
<dbReference type="GO" id="GO:0005634">
    <property type="term" value="C:nucleus"/>
    <property type="evidence" value="ECO:0007669"/>
    <property type="project" value="UniProtKB-SubCell"/>
</dbReference>
<dbReference type="Proteomes" id="UP000694255">
    <property type="component" value="Unassembled WGS sequence"/>
</dbReference>
<dbReference type="Pfam" id="PF05207">
    <property type="entry name" value="Zn_ribbon_CSL"/>
    <property type="match status" value="1"/>
</dbReference>
<dbReference type="AlphaFoldDB" id="A0A8J5R1G3"/>
<dbReference type="GO" id="GO:0046872">
    <property type="term" value="F:metal ion binding"/>
    <property type="evidence" value="ECO:0007669"/>
    <property type="project" value="InterPro"/>
</dbReference>
<keyword evidence="5" id="KW-0539">Nucleus</keyword>
<sequence>MQRTYYEILGVEYSSSEVDIKKAYRSKLLNTHPDKIDNVDAQHEIPLLKEAYTTLIDPELRRKYNESLKTGSLLKGYNINGGGLDLYNLEDFEFDEETIKWTKDCPRCHFPNGISLEESDLEENGTKDNEGGYDIIVQCNSCSLWIQVKYYDADEDVND</sequence>
<evidence type="ECO:0000256" key="5">
    <source>
        <dbReference type="ARBA" id="ARBA00023242"/>
    </source>
</evidence>
<evidence type="ECO:0000313" key="9">
    <source>
        <dbReference type="Proteomes" id="UP000694255"/>
    </source>
</evidence>
<reference evidence="8 9" key="1">
    <citation type="journal article" date="2021" name="DNA Res.">
        <title>Genome analysis of Candida subhashii reveals its hybrid nature and dual mitochondrial genome conformations.</title>
        <authorList>
            <person name="Mixao V."/>
            <person name="Hegedusova E."/>
            <person name="Saus E."/>
            <person name="Pryszcz L.P."/>
            <person name="Cillingova A."/>
            <person name="Nosek J."/>
            <person name="Gabaldon T."/>
        </authorList>
    </citation>
    <scope>NUCLEOTIDE SEQUENCE [LARGE SCALE GENOMIC DNA]</scope>
    <source>
        <strain evidence="8 9">CBS 10753</strain>
    </source>
</reference>
<dbReference type="UniPathway" id="UPA00559"/>
<dbReference type="CDD" id="cd06257">
    <property type="entry name" value="DnaJ"/>
    <property type="match status" value="1"/>
</dbReference>
<evidence type="ECO:0000256" key="3">
    <source>
        <dbReference type="ARBA" id="ARBA00004496"/>
    </source>
</evidence>
<evidence type="ECO:0000313" key="8">
    <source>
        <dbReference type="EMBL" id="KAG7664705.1"/>
    </source>
</evidence>